<reference evidence="3" key="1">
    <citation type="journal article" date="2019" name="Int. J. Syst. Evol. Microbiol.">
        <title>The Global Catalogue of Microorganisms (GCM) 10K type strain sequencing project: providing services to taxonomists for standard genome sequencing and annotation.</title>
        <authorList>
            <consortium name="The Broad Institute Genomics Platform"/>
            <consortium name="The Broad Institute Genome Sequencing Center for Infectious Disease"/>
            <person name="Wu L."/>
            <person name="Ma J."/>
        </authorList>
    </citation>
    <scope>NUCLEOTIDE SEQUENCE [LARGE SCALE GENOMIC DNA]</scope>
    <source>
        <strain evidence="3">TISTR 2562</strain>
    </source>
</reference>
<evidence type="ECO:0000313" key="2">
    <source>
        <dbReference type="EMBL" id="MFD2738352.1"/>
    </source>
</evidence>
<evidence type="ECO:0000313" key="3">
    <source>
        <dbReference type="Proteomes" id="UP001597474"/>
    </source>
</evidence>
<dbReference type="RefSeq" id="WP_386370993.1">
    <property type="nucleotide sequence ID" value="NZ_JBHUMP010000001.1"/>
</dbReference>
<keyword evidence="1" id="KW-0732">Signal</keyword>
<dbReference type="Gene3D" id="2.30.30.40">
    <property type="entry name" value="SH3 Domains"/>
    <property type="match status" value="1"/>
</dbReference>
<evidence type="ECO:0000256" key="1">
    <source>
        <dbReference type="SAM" id="SignalP"/>
    </source>
</evidence>
<gene>
    <name evidence="2" type="ORF">ACFSUD_02100</name>
</gene>
<comment type="caution">
    <text evidence="2">The sequence shown here is derived from an EMBL/GenBank/DDBJ whole genome shotgun (WGS) entry which is preliminary data.</text>
</comment>
<feature type="signal peptide" evidence="1">
    <location>
        <begin position="1"/>
        <end position="18"/>
    </location>
</feature>
<protein>
    <submittedName>
        <fullName evidence="2">Peptide-binding protein</fullName>
    </submittedName>
</protein>
<accession>A0ABW5TYT6</accession>
<feature type="chain" id="PRO_5046559026" evidence="1">
    <location>
        <begin position="19"/>
        <end position="209"/>
    </location>
</feature>
<sequence length="209" mass="22848">MIRSLIWLLFFPAGPAQATQDAWPALYDVHGVAQGDRLNIRERDSSNAPVIGALAPDARDIELIRPNDRHTWALINTGEGRGWVSLAYMTRQPGQWLGALPPLAQCFGTEPFWSLRFEAADRVSLATPEIDRLEGRITARLGSLSRRDHHALLFETRGTAVLSQQITALVTGGDCIDGMSDRAFGLEIDMIADFGSGPALHSGCCWLAP</sequence>
<name>A0ABW5TYT6_9RHOB</name>
<organism evidence="2 3">
    <name type="scientific">Sulfitobacter aestuarii</name>
    <dbReference type="NCBI Taxonomy" id="2161676"/>
    <lineage>
        <taxon>Bacteria</taxon>
        <taxon>Pseudomonadati</taxon>
        <taxon>Pseudomonadota</taxon>
        <taxon>Alphaproteobacteria</taxon>
        <taxon>Rhodobacterales</taxon>
        <taxon>Roseobacteraceae</taxon>
        <taxon>Sulfitobacter</taxon>
    </lineage>
</organism>
<dbReference type="EMBL" id="JBHUMP010000001">
    <property type="protein sequence ID" value="MFD2738352.1"/>
    <property type="molecule type" value="Genomic_DNA"/>
</dbReference>
<proteinExistence type="predicted"/>
<dbReference type="Proteomes" id="UP001597474">
    <property type="component" value="Unassembled WGS sequence"/>
</dbReference>
<keyword evidence="3" id="KW-1185">Reference proteome</keyword>